<dbReference type="GO" id="GO:0005793">
    <property type="term" value="C:endoplasmic reticulum-Golgi intermediate compartment"/>
    <property type="evidence" value="ECO:0007669"/>
    <property type="project" value="TreeGrafter"/>
</dbReference>
<evidence type="ECO:0000313" key="2">
    <source>
        <dbReference type="EMBL" id="VDN25767.1"/>
    </source>
</evidence>
<keyword evidence="3" id="KW-1185">Reference proteome</keyword>
<organism evidence="2 3">
    <name type="scientific">Dibothriocephalus latus</name>
    <name type="common">Fish tapeworm</name>
    <name type="synonym">Diphyllobothrium latum</name>
    <dbReference type="NCBI Taxonomy" id="60516"/>
    <lineage>
        <taxon>Eukaryota</taxon>
        <taxon>Metazoa</taxon>
        <taxon>Spiralia</taxon>
        <taxon>Lophotrochozoa</taxon>
        <taxon>Platyhelminthes</taxon>
        <taxon>Cestoda</taxon>
        <taxon>Eucestoda</taxon>
        <taxon>Diphyllobothriidea</taxon>
        <taxon>Diphyllobothriidae</taxon>
        <taxon>Dibothriocephalus</taxon>
    </lineage>
</organism>
<gene>
    <name evidence="2" type="ORF">DILT_LOCUS14684</name>
</gene>
<dbReference type="InterPro" id="IPR052643">
    <property type="entry name" value="ERP44"/>
</dbReference>
<sequence>MALRLTESYDTLLVNFYADWCRFSQLLAPIFEDAGSQAAVKFPTGSVALAKVDCETEAMLLSAVHVVNRSCIAFE</sequence>
<accession>A0A3P7MRU7</accession>
<dbReference type="GO" id="GO:0005789">
    <property type="term" value="C:endoplasmic reticulum membrane"/>
    <property type="evidence" value="ECO:0007669"/>
    <property type="project" value="TreeGrafter"/>
</dbReference>
<dbReference type="SUPFAM" id="SSF52833">
    <property type="entry name" value="Thioredoxin-like"/>
    <property type="match status" value="1"/>
</dbReference>
<feature type="domain" description="Thioredoxin" evidence="1">
    <location>
        <begin position="7"/>
        <end position="66"/>
    </location>
</feature>
<dbReference type="PANTHER" id="PTHR46295:SF1">
    <property type="entry name" value="ENDOPLASMIC RETICULUM RESIDENT PROTEIN 44"/>
    <property type="match status" value="1"/>
</dbReference>
<dbReference type="PANTHER" id="PTHR46295">
    <property type="entry name" value="ENDOPLASMIC RETICULUM RESIDENT PROTEIN 44"/>
    <property type="match status" value="1"/>
</dbReference>
<dbReference type="AlphaFoldDB" id="A0A3P7MRU7"/>
<dbReference type="Gene3D" id="3.40.30.10">
    <property type="entry name" value="Glutaredoxin"/>
    <property type="match status" value="1"/>
</dbReference>
<protein>
    <recommendedName>
        <fullName evidence="1">Thioredoxin domain-containing protein</fullName>
    </recommendedName>
</protein>
<dbReference type="InterPro" id="IPR036249">
    <property type="entry name" value="Thioredoxin-like_sf"/>
</dbReference>
<dbReference type="InterPro" id="IPR013766">
    <property type="entry name" value="Thioredoxin_domain"/>
</dbReference>
<proteinExistence type="predicted"/>
<dbReference type="EMBL" id="UYRU01075356">
    <property type="protein sequence ID" value="VDN25767.1"/>
    <property type="molecule type" value="Genomic_DNA"/>
</dbReference>
<evidence type="ECO:0000259" key="1">
    <source>
        <dbReference type="Pfam" id="PF00085"/>
    </source>
</evidence>
<dbReference type="Proteomes" id="UP000281553">
    <property type="component" value="Unassembled WGS sequence"/>
</dbReference>
<dbReference type="GO" id="GO:0006457">
    <property type="term" value="P:protein folding"/>
    <property type="evidence" value="ECO:0007669"/>
    <property type="project" value="TreeGrafter"/>
</dbReference>
<name>A0A3P7MRU7_DIBLA</name>
<reference evidence="2 3" key="1">
    <citation type="submission" date="2018-11" db="EMBL/GenBank/DDBJ databases">
        <authorList>
            <consortium name="Pathogen Informatics"/>
        </authorList>
    </citation>
    <scope>NUCLEOTIDE SEQUENCE [LARGE SCALE GENOMIC DNA]</scope>
</reference>
<dbReference type="Pfam" id="PF00085">
    <property type="entry name" value="Thioredoxin"/>
    <property type="match status" value="1"/>
</dbReference>
<evidence type="ECO:0000313" key="3">
    <source>
        <dbReference type="Proteomes" id="UP000281553"/>
    </source>
</evidence>
<dbReference type="OrthoDB" id="294696at2759"/>
<dbReference type="GO" id="GO:0003756">
    <property type="term" value="F:protein disulfide isomerase activity"/>
    <property type="evidence" value="ECO:0007669"/>
    <property type="project" value="TreeGrafter"/>
</dbReference>